<evidence type="ECO:0000256" key="1">
    <source>
        <dbReference type="ARBA" id="ARBA00023015"/>
    </source>
</evidence>
<reference evidence="5 6" key="1">
    <citation type="submission" date="2016-10" db="EMBL/GenBank/DDBJ databases">
        <authorList>
            <person name="de Groot N.N."/>
        </authorList>
    </citation>
    <scope>NUCLEOTIDE SEQUENCE [LARGE SCALE GENOMIC DNA]</scope>
    <source>
        <strain evidence="6">P4B,CCM 7963,CECT 7998,DSM 25260,IBRC-M 10614,KCTC 13821</strain>
    </source>
</reference>
<organism evidence="5 6">
    <name type="scientific">Alteribacillus bidgolensis</name>
    <dbReference type="NCBI Taxonomy" id="930129"/>
    <lineage>
        <taxon>Bacteria</taxon>
        <taxon>Bacillati</taxon>
        <taxon>Bacillota</taxon>
        <taxon>Bacilli</taxon>
        <taxon>Bacillales</taxon>
        <taxon>Bacillaceae</taxon>
        <taxon>Alteribacillus</taxon>
    </lineage>
</organism>
<accession>A0A1G8K4S7</accession>
<dbReference type="PRINTS" id="PR00598">
    <property type="entry name" value="HTHMARR"/>
</dbReference>
<sequence>MDFNLQDLPSTKILSEYAEQIAEVDVLSVELCLTFLATARKLSDSYQFYFSKHGLSEGKFTILMLLYRDSNKALFPSELAERAGVTRGTVTGLLDGLEKSNWVKRQHNVEDRRKLSIVLTDEGKQRLEKMLPDHYFKTNALMKNLSDKEKELFKALLHKIYEGTSVLYE</sequence>
<dbReference type="Gene3D" id="1.10.10.10">
    <property type="entry name" value="Winged helix-like DNA-binding domain superfamily/Winged helix DNA-binding domain"/>
    <property type="match status" value="1"/>
</dbReference>
<dbReference type="SMART" id="SM00347">
    <property type="entry name" value="HTH_MARR"/>
    <property type="match status" value="1"/>
</dbReference>
<dbReference type="GO" id="GO:0003700">
    <property type="term" value="F:DNA-binding transcription factor activity"/>
    <property type="evidence" value="ECO:0007669"/>
    <property type="project" value="InterPro"/>
</dbReference>
<keyword evidence="3" id="KW-0804">Transcription</keyword>
<name>A0A1G8K4S7_9BACI</name>
<dbReference type="EMBL" id="FNDU01000007">
    <property type="protein sequence ID" value="SDI38486.1"/>
    <property type="molecule type" value="Genomic_DNA"/>
</dbReference>
<dbReference type="InterPro" id="IPR000835">
    <property type="entry name" value="HTH_MarR-typ"/>
</dbReference>
<dbReference type="InterPro" id="IPR036388">
    <property type="entry name" value="WH-like_DNA-bd_sf"/>
</dbReference>
<evidence type="ECO:0000259" key="4">
    <source>
        <dbReference type="PROSITE" id="PS50995"/>
    </source>
</evidence>
<evidence type="ECO:0000256" key="3">
    <source>
        <dbReference type="ARBA" id="ARBA00023163"/>
    </source>
</evidence>
<feature type="domain" description="HTH marR-type" evidence="4">
    <location>
        <begin position="28"/>
        <end position="162"/>
    </location>
</feature>
<dbReference type="InterPro" id="IPR036390">
    <property type="entry name" value="WH_DNA-bd_sf"/>
</dbReference>
<dbReference type="AlphaFoldDB" id="A0A1G8K4S7"/>
<evidence type="ECO:0000313" key="6">
    <source>
        <dbReference type="Proteomes" id="UP000199017"/>
    </source>
</evidence>
<keyword evidence="1" id="KW-0805">Transcription regulation</keyword>
<dbReference type="Pfam" id="PF01047">
    <property type="entry name" value="MarR"/>
    <property type="match status" value="1"/>
</dbReference>
<keyword evidence="6" id="KW-1185">Reference proteome</keyword>
<dbReference type="STRING" id="930129.SAMN05216352_10769"/>
<proteinExistence type="predicted"/>
<dbReference type="OrthoDB" id="162531at2"/>
<dbReference type="GO" id="GO:0003677">
    <property type="term" value="F:DNA binding"/>
    <property type="evidence" value="ECO:0007669"/>
    <property type="project" value="UniProtKB-KW"/>
</dbReference>
<dbReference type="Proteomes" id="UP000199017">
    <property type="component" value="Unassembled WGS sequence"/>
</dbReference>
<evidence type="ECO:0000313" key="5">
    <source>
        <dbReference type="EMBL" id="SDI38486.1"/>
    </source>
</evidence>
<keyword evidence="2 5" id="KW-0238">DNA-binding</keyword>
<protein>
    <submittedName>
        <fullName evidence="5">DNA-binding transcriptional regulator, MarR family</fullName>
    </submittedName>
</protein>
<dbReference type="RefSeq" id="WP_091585463.1">
    <property type="nucleotide sequence ID" value="NZ_FNDU01000007.1"/>
</dbReference>
<gene>
    <name evidence="5" type="ORF">SAMN05216352_10769</name>
</gene>
<dbReference type="PANTHER" id="PTHR42756">
    <property type="entry name" value="TRANSCRIPTIONAL REGULATOR, MARR"/>
    <property type="match status" value="1"/>
</dbReference>
<dbReference type="PANTHER" id="PTHR42756:SF1">
    <property type="entry name" value="TRANSCRIPTIONAL REPRESSOR OF EMRAB OPERON"/>
    <property type="match status" value="1"/>
</dbReference>
<dbReference type="PROSITE" id="PS50995">
    <property type="entry name" value="HTH_MARR_2"/>
    <property type="match status" value="1"/>
</dbReference>
<evidence type="ECO:0000256" key="2">
    <source>
        <dbReference type="ARBA" id="ARBA00023125"/>
    </source>
</evidence>
<dbReference type="SUPFAM" id="SSF46785">
    <property type="entry name" value="Winged helix' DNA-binding domain"/>
    <property type="match status" value="1"/>
</dbReference>